<feature type="transmembrane region" description="Helical" evidence="10">
    <location>
        <begin position="166"/>
        <end position="184"/>
    </location>
</feature>
<dbReference type="InterPro" id="IPR050429">
    <property type="entry name" value="PTS_Glucose_EIICBA"/>
</dbReference>
<dbReference type="PANTHER" id="PTHR30009">
    <property type="entry name" value="CYTOCHROME C-TYPE SYNTHESIS PROTEIN AND PTS TRANSMEMBRANE COMPONENT"/>
    <property type="match status" value="1"/>
</dbReference>
<evidence type="ECO:0000256" key="3">
    <source>
        <dbReference type="ARBA" id="ARBA00022475"/>
    </source>
</evidence>
<evidence type="ECO:0000256" key="1">
    <source>
        <dbReference type="ARBA" id="ARBA00004651"/>
    </source>
</evidence>
<dbReference type="KEGG" id="mgg:MPLG2_3035"/>
<dbReference type="GO" id="GO:0015764">
    <property type="term" value="P:N-acetylglucosamine transport"/>
    <property type="evidence" value="ECO:0007669"/>
    <property type="project" value="TreeGrafter"/>
</dbReference>
<dbReference type="GO" id="GO:0008982">
    <property type="term" value="F:protein-N(PI)-phosphohistidine-sugar phosphotransferase activity"/>
    <property type="evidence" value="ECO:0007669"/>
    <property type="project" value="InterPro"/>
</dbReference>
<evidence type="ECO:0000256" key="8">
    <source>
        <dbReference type="ARBA" id="ARBA00023136"/>
    </source>
</evidence>
<evidence type="ECO:0000256" key="9">
    <source>
        <dbReference type="SAM" id="MobiDB-lite"/>
    </source>
</evidence>
<accession>A0A2N9JJ25</accession>
<keyword evidence="13" id="KW-1185">Reference proteome</keyword>
<evidence type="ECO:0000313" key="13">
    <source>
        <dbReference type="Proteomes" id="UP000238164"/>
    </source>
</evidence>
<feature type="region of interest" description="Disordered" evidence="9">
    <location>
        <begin position="18"/>
        <end position="98"/>
    </location>
</feature>
<sequence length="294" mass="31861">MTSAIGLCQSSLIGLHQSLPRSTPDIQRGAPHVNRSPGKDADQGLRSTHSRIRPTAASRQEPDAAHRPAARRRHSAAPGPARPARPDQDSRHRPLLRGHERGGDAIFGNLALLFAVGVAIGFAKKADGSTALSAVAGYLVMTAVFKSMSPVVLAGVMNSAGTQAQINYSVFGGILIGLITAWLFDKYHDIQLPPYLGFFGGRRFVPIVVSLSTRPSCGLSARPAWSRSATTCRPSSAPRPTRSKATSTTPWWPTRPIRSRPSRPSKRSPRPPRWPRSTCPAPPSWRRSPAVRWR</sequence>
<evidence type="ECO:0000256" key="4">
    <source>
        <dbReference type="ARBA" id="ARBA00022597"/>
    </source>
</evidence>
<gene>
    <name evidence="12" type="ORF">MPLG2_3035</name>
</gene>
<feature type="transmembrane region" description="Helical" evidence="10">
    <location>
        <begin position="135"/>
        <end position="154"/>
    </location>
</feature>
<dbReference type="GO" id="GO:0005886">
    <property type="term" value="C:plasma membrane"/>
    <property type="evidence" value="ECO:0007669"/>
    <property type="project" value="UniProtKB-SubCell"/>
</dbReference>
<keyword evidence="8 10" id="KW-0472">Membrane</keyword>
<feature type="transmembrane region" description="Helical" evidence="10">
    <location>
        <begin position="105"/>
        <end position="123"/>
    </location>
</feature>
<name>A0A2N9JJ25_9ACTN</name>
<dbReference type="AlphaFoldDB" id="A0A2N9JJ25"/>
<evidence type="ECO:0000256" key="5">
    <source>
        <dbReference type="ARBA" id="ARBA00022683"/>
    </source>
</evidence>
<feature type="compositionally biased region" description="Basic and acidic residues" evidence="9">
    <location>
        <begin position="84"/>
        <end position="98"/>
    </location>
</feature>
<feature type="compositionally biased region" description="Low complexity" evidence="9">
    <location>
        <begin position="246"/>
        <end position="256"/>
    </location>
</feature>
<comment type="subcellular location">
    <subcellularLocation>
        <location evidence="1">Cell membrane</location>
        <topology evidence="1">Multi-pass membrane protein</topology>
    </subcellularLocation>
</comment>
<reference evidence="12 13" key="1">
    <citation type="submission" date="2018-02" db="EMBL/GenBank/DDBJ databases">
        <authorList>
            <person name="Cohen D.B."/>
            <person name="Kent A.D."/>
        </authorList>
    </citation>
    <scope>NUCLEOTIDE SEQUENCE [LARGE SCALE GENOMIC DNA]</scope>
    <source>
        <strain evidence="12">1</strain>
    </source>
</reference>
<dbReference type="Pfam" id="PF02378">
    <property type="entry name" value="PTS_EIIC"/>
    <property type="match status" value="1"/>
</dbReference>
<evidence type="ECO:0000259" key="11">
    <source>
        <dbReference type="Pfam" id="PF02378"/>
    </source>
</evidence>
<keyword evidence="4" id="KW-0762">Sugar transport</keyword>
<evidence type="ECO:0000256" key="10">
    <source>
        <dbReference type="SAM" id="Phobius"/>
    </source>
</evidence>
<dbReference type="Proteomes" id="UP000238164">
    <property type="component" value="Chromosome 1"/>
</dbReference>
<keyword evidence="6 10" id="KW-0812">Transmembrane</keyword>
<evidence type="ECO:0000256" key="2">
    <source>
        <dbReference type="ARBA" id="ARBA00022448"/>
    </source>
</evidence>
<dbReference type="PANTHER" id="PTHR30009:SF4">
    <property type="entry name" value="PTS SYSTEM N-ACETYLGLUCOSAMINE-SPECIFIC EIICBA COMPONENT"/>
    <property type="match status" value="1"/>
</dbReference>
<evidence type="ECO:0000256" key="7">
    <source>
        <dbReference type="ARBA" id="ARBA00022989"/>
    </source>
</evidence>
<feature type="compositionally biased region" description="Basic residues" evidence="9">
    <location>
        <begin position="257"/>
        <end position="270"/>
    </location>
</feature>
<organism evidence="12 13">
    <name type="scientific">Micropruina glycogenica</name>
    <dbReference type="NCBI Taxonomy" id="75385"/>
    <lineage>
        <taxon>Bacteria</taxon>
        <taxon>Bacillati</taxon>
        <taxon>Actinomycetota</taxon>
        <taxon>Actinomycetes</taxon>
        <taxon>Propionibacteriales</taxon>
        <taxon>Nocardioidaceae</taxon>
        <taxon>Micropruina</taxon>
    </lineage>
</organism>
<dbReference type="GO" id="GO:0090563">
    <property type="term" value="F:protein-phosphocysteine-sugar phosphotransferase activity"/>
    <property type="evidence" value="ECO:0007669"/>
    <property type="project" value="TreeGrafter"/>
</dbReference>
<feature type="domain" description="Phosphotransferase system EIIC" evidence="11">
    <location>
        <begin position="101"/>
        <end position="213"/>
    </location>
</feature>
<dbReference type="InterPro" id="IPR003352">
    <property type="entry name" value="PTS_EIIC"/>
</dbReference>
<evidence type="ECO:0000256" key="6">
    <source>
        <dbReference type="ARBA" id="ARBA00022692"/>
    </source>
</evidence>
<keyword evidence="5" id="KW-0598">Phosphotransferase system</keyword>
<keyword evidence="2" id="KW-0813">Transport</keyword>
<keyword evidence="7 10" id="KW-1133">Transmembrane helix</keyword>
<dbReference type="GO" id="GO:0009401">
    <property type="term" value="P:phosphoenolpyruvate-dependent sugar phosphotransferase system"/>
    <property type="evidence" value="ECO:0007669"/>
    <property type="project" value="UniProtKB-KW"/>
</dbReference>
<evidence type="ECO:0000313" key="12">
    <source>
        <dbReference type="EMBL" id="SPD88065.1"/>
    </source>
</evidence>
<proteinExistence type="predicted"/>
<feature type="region of interest" description="Disordered" evidence="9">
    <location>
        <begin position="228"/>
        <end position="294"/>
    </location>
</feature>
<keyword evidence="3" id="KW-1003">Cell membrane</keyword>
<dbReference type="EMBL" id="LT985188">
    <property type="protein sequence ID" value="SPD88065.1"/>
    <property type="molecule type" value="Genomic_DNA"/>
</dbReference>
<protein>
    <recommendedName>
        <fullName evidence="11">Phosphotransferase system EIIC domain-containing protein</fullName>
    </recommendedName>
</protein>